<dbReference type="Pfam" id="PF00155">
    <property type="entry name" value="Aminotran_1_2"/>
    <property type="match status" value="2"/>
</dbReference>
<dbReference type="SUPFAM" id="SSF53383">
    <property type="entry name" value="PLP-dependent transferases"/>
    <property type="match status" value="2"/>
</dbReference>
<feature type="domain" description="Aminotransferase class I/classII large" evidence="9">
    <location>
        <begin position="146"/>
        <end position="512"/>
    </location>
</feature>
<dbReference type="GO" id="GO:0016020">
    <property type="term" value="C:membrane"/>
    <property type="evidence" value="ECO:0007669"/>
    <property type="project" value="GOC"/>
</dbReference>
<dbReference type="Gene3D" id="3.40.640.10">
    <property type="entry name" value="Type I PLP-dependent aspartate aminotransferase-like (Major domain)"/>
    <property type="match status" value="2"/>
</dbReference>
<dbReference type="InterPro" id="IPR000326">
    <property type="entry name" value="PAP2/HPO"/>
</dbReference>
<feature type="domain" description="Aminotransferase class I/classII large" evidence="9">
    <location>
        <begin position="604"/>
        <end position="884"/>
    </location>
</feature>
<dbReference type="InterPro" id="IPR050087">
    <property type="entry name" value="AON_synthase_class-II"/>
</dbReference>
<keyword evidence="5" id="KW-0663">Pyridoxal phosphate</keyword>
<feature type="region of interest" description="Disordered" evidence="7">
    <location>
        <begin position="944"/>
        <end position="971"/>
    </location>
</feature>
<dbReference type="OrthoDB" id="65434at2759"/>
<feature type="transmembrane region" description="Helical" evidence="8">
    <location>
        <begin position="1164"/>
        <end position="1187"/>
    </location>
</feature>
<dbReference type="GO" id="GO:0046512">
    <property type="term" value="P:sphingosine biosynthetic process"/>
    <property type="evidence" value="ECO:0007669"/>
    <property type="project" value="TreeGrafter"/>
</dbReference>
<evidence type="ECO:0000256" key="3">
    <source>
        <dbReference type="ARBA" id="ARBA00013220"/>
    </source>
</evidence>
<feature type="transmembrane region" description="Helical" evidence="8">
    <location>
        <begin position="1349"/>
        <end position="1368"/>
    </location>
</feature>
<dbReference type="PROSITE" id="PS00599">
    <property type="entry name" value="AA_TRANSFER_CLASS_2"/>
    <property type="match status" value="1"/>
</dbReference>
<sequence length="1498" mass="155623">MYVLSGGAALLVCGATVVLLVRARRPAVAMPADFHQLRPPRATLVSAILMYVYLVCRALTLDFLDRVLAFLPGGAGGVQAARGPSRRGPPLKSGMQDLYERRFFSWIADTFNRPITGEAGGTVLVKERAFNRATGEHEMTGRDLRCINLGSYNYLGFGGCDEICTPAVLRSVDEHGTSTGAPRAECGTRDVHLELERAIAMFLGKEAAVTMGMGFATNSTMIPIIVDADGDGAGVLLLSDALNHSSIVEGVRSSGASVLPFVHNSMIDLEDKLRTARLRGQPGCGRPWRKVIVVVEGIYSMEGELCPLRQIVALKKAYGAYLYLDEAHSIGAVGPTGRGVAELLGVPTSEIDVMMGTFTKSFGSVGGYVAAARPVVDALRARSHGTLHACAMSPPAVQQVLSSLRVISQADGADSPSGALGRAKLRALAENVRFFRDGLIKMGCEVLGDDGSPVVPIMIYHLIKMRDFSRQLLARGIAVVIVGYPASPMLFERARFCVSAAHTREDLTYALRCIEEVAAGLGMLYHADASGQAERAAAAVAKAHRLRTAPLALDERALAHIRATLPAWTAEPLCGAECATRDAARAPSAAAVLTALPAGTSVALAACDPLGIRQLPRLREVAAETIRAYGVGTCGPRAFYGTLDVHLQLESQLAAFLGTELAIIYSSAVATFSSMLPALAKRTDTVFVDDGAHAVARVRMGIDLSRARVRVYARGDMGALRTLLLEQDAIDARLPSSKHGRRLIVTEGVCAATGAIAPLPELLQLRDEHGAYLVVDESLSLGVLGARGRGVAEHYGLPSSCIDAIVGSLEHALSSVGGFCAGSAQAVRQQRLFATGYIFSASLPAYCAAVAAEALRTLEREPWRAHAARAASAALRAELERSGAPAARALVLSGGEAGCVHVRAPGAGASAAAQRAALGRVAARVLASYKMVLTVLPVELAEPERPPADDGAGGASAGGAARVAPPRASASAAARTRAAPLPSLRLSPMGLLTPVQIACAAKAISIALLDELPAPVPGSPLALKPPALRANGAAVDTAALHAPQQPPAVASRGARARDASDTSSSDGGDGASDGALSGGEEGACAAARRDAPIADGGKRAARDAPAGGAADIALVRVDTPIGLALSFARRALRAYLAKQAEWGVRTIVMPVSRRARASASASTVFWAMSLLGSEAFYVATFPALIWAEAAAGSEGGASLARTLVLFFSASVVVGNVLKVALALPRPNVHLGSDAAALPPADEGWNRDFAWPSIAAMNAIGLPFFVLRYHFGGTYLWSQTDPAATVLCYAAAFLWAAGICGSRLVAAAASPADVQGGMMIGALLVRLGLPRHETLSLWLARPDATVLGCAPELALPLLALCAMLLHPVTPTDQRGAYSVTNSAKAVGFACAFALGSRARLLETERAHASMHAARAAFSGCAYAFHAIGGLLLMAAILAATHSARRAAVRSASRTLGLAGKVVACGMEYYLLGQLVALWVPRALDAGAIAGHAAAHLVLF</sequence>
<dbReference type="SUPFAM" id="SSF48317">
    <property type="entry name" value="Acid phosphatase/Vanadium-dependent haloperoxidase"/>
    <property type="match status" value="1"/>
</dbReference>
<reference evidence="11" key="1">
    <citation type="submission" date="2021-05" db="EMBL/GenBank/DDBJ databases">
        <title>The genome of the haptophyte Pavlova lutheri (Diacronema luteri, Pavlovales) - a model for lipid biosynthesis in eukaryotic algae.</title>
        <authorList>
            <person name="Hulatt C.J."/>
            <person name="Posewitz M.C."/>
        </authorList>
    </citation>
    <scope>NUCLEOTIDE SEQUENCE</scope>
    <source>
        <strain evidence="11">NIVA-4/92</strain>
    </source>
</reference>
<proteinExistence type="inferred from homology"/>
<evidence type="ECO:0000256" key="4">
    <source>
        <dbReference type="ARBA" id="ARBA00022679"/>
    </source>
</evidence>
<dbReference type="GO" id="GO:0004758">
    <property type="term" value="F:serine C-palmitoyltransferase activity"/>
    <property type="evidence" value="ECO:0007669"/>
    <property type="project" value="UniProtKB-EC"/>
</dbReference>
<feature type="region of interest" description="Disordered" evidence="7">
    <location>
        <begin position="1042"/>
        <end position="1081"/>
    </location>
</feature>
<comment type="catalytic activity">
    <reaction evidence="6">
        <text>L-serine + hexadecanoyl-CoA + H(+) = 3-oxosphinganine + CO2 + CoA</text>
        <dbReference type="Rhea" id="RHEA:14761"/>
        <dbReference type="ChEBI" id="CHEBI:15378"/>
        <dbReference type="ChEBI" id="CHEBI:16526"/>
        <dbReference type="ChEBI" id="CHEBI:33384"/>
        <dbReference type="ChEBI" id="CHEBI:57287"/>
        <dbReference type="ChEBI" id="CHEBI:57379"/>
        <dbReference type="ChEBI" id="CHEBI:58299"/>
        <dbReference type="EC" id="2.3.1.50"/>
    </reaction>
</comment>
<dbReference type="EC" id="2.3.1.50" evidence="3"/>
<keyword evidence="8" id="KW-1133">Transmembrane helix</keyword>
<dbReference type="GO" id="GO:0046513">
    <property type="term" value="P:ceramide biosynthetic process"/>
    <property type="evidence" value="ECO:0007669"/>
    <property type="project" value="TreeGrafter"/>
</dbReference>
<dbReference type="InterPro" id="IPR004839">
    <property type="entry name" value="Aminotransferase_I/II_large"/>
</dbReference>
<evidence type="ECO:0000256" key="7">
    <source>
        <dbReference type="SAM" id="MobiDB-lite"/>
    </source>
</evidence>
<evidence type="ECO:0000313" key="11">
    <source>
        <dbReference type="EMBL" id="KAG8469523.1"/>
    </source>
</evidence>
<dbReference type="Proteomes" id="UP000751190">
    <property type="component" value="Unassembled WGS sequence"/>
</dbReference>
<dbReference type="Gene3D" id="3.90.1150.10">
    <property type="entry name" value="Aspartate Aminotransferase, domain 1"/>
    <property type="match status" value="1"/>
</dbReference>
<dbReference type="InterPro" id="IPR015424">
    <property type="entry name" value="PyrdxlP-dep_Trfase"/>
</dbReference>
<protein>
    <recommendedName>
        <fullName evidence="3">serine C-palmitoyltransferase</fullName>
        <ecNumber evidence="3">2.3.1.50</ecNumber>
    </recommendedName>
</protein>
<dbReference type="PANTHER" id="PTHR13693">
    <property type="entry name" value="CLASS II AMINOTRANSFERASE/8-AMINO-7-OXONONANOATE SYNTHASE"/>
    <property type="match status" value="1"/>
</dbReference>
<feature type="transmembrane region" description="Helical" evidence="8">
    <location>
        <begin position="45"/>
        <end position="64"/>
    </location>
</feature>
<dbReference type="InterPro" id="IPR001917">
    <property type="entry name" value="Aminotrans_II_pyridoxalP_BS"/>
</dbReference>
<evidence type="ECO:0000256" key="1">
    <source>
        <dbReference type="ARBA" id="ARBA00001933"/>
    </source>
</evidence>
<evidence type="ECO:0000259" key="9">
    <source>
        <dbReference type="Pfam" id="PF00155"/>
    </source>
</evidence>
<dbReference type="InterPro" id="IPR036938">
    <property type="entry name" value="PAP2/HPO_sf"/>
</dbReference>
<evidence type="ECO:0000256" key="5">
    <source>
        <dbReference type="ARBA" id="ARBA00022898"/>
    </source>
</evidence>
<feature type="transmembrane region" description="Helical" evidence="8">
    <location>
        <begin position="1282"/>
        <end position="1305"/>
    </location>
</feature>
<evidence type="ECO:0000313" key="12">
    <source>
        <dbReference type="Proteomes" id="UP000751190"/>
    </source>
</evidence>
<evidence type="ECO:0000256" key="6">
    <source>
        <dbReference type="ARBA" id="ARBA00048528"/>
    </source>
</evidence>
<feature type="domain" description="Phosphatidic acid phosphatase type 2/haloperoxidase" evidence="10">
    <location>
        <begin position="1203"/>
        <end position="1326"/>
    </location>
</feature>
<dbReference type="GO" id="GO:0030170">
    <property type="term" value="F:pyridoxal phosphate binding"/>
    <property type="evidence" value="ECO:0007669"/>
    <property type="project" value="InterPro"/>
</dbReference>
<keyword evidence="8" id="KW-0812">Transmembrane</keyword>
<gene>
    <name evidence="11" type="ORF">KFE25_005978</name>
</gene>
<dbReference type="Pfam" id="PF01569">
    <property type="entry name" value="PAP2"/>
    <property type="match status" value="1"/>
</dbReference>
<evidence type="ECO:0000259" key="10">
    <source>
        <dbReference type="Pfam" id="PF01569"/>
    </source>
</evidence>
<accession>A0A8J6CJ43</accession>
<feature type="transmembrane region" description="Helical" evidence="8">
    <location>
        <begin position="1199"/>
        <end position="1223"/>
    </location>
</feature>
<feature type="transmembrane region" description="Helical" evidence="8">
    <location>
        <begin position="1248"/>
        <end position="1270"/>
    </location>
</feature>
<comment type="similarity">
    <text evidence="2">Belongs to the class-II pyridoxal-phosphate-dependent aminotransferase family.</text>
</comment>
<keyword evidence="4" id="KW-0808">Transferase</keyword>
<dbReference type="EMBL" id="JAGTXO010000002">
    <property type="protein sequence ID" value="KAG8469523.1"/>
    <property type="molecule type" value="Genomic_DNA"/>
</dbReference>
<comment type="caution">
    <text evidence="11">The sequence shown here is derived from an EMBL/GenBank/DDBJ whole genome shotgun (WGS) entry which is preliminary data.</text>
</comment>
<dbReference type="InterPro" id="IPR015421">
    <property type="entry name" value="PyrdxlP-dep_Trfase_major"/>
</dbReference>
<evidence type="ECO:0000256" key="2">
    <source>
        <dbReference type="ARBA" id="ARBA00008392"/>
    </source>
</evidence>
<feature type="compositionally biased region" description="Low complexity" evidence="7">
    <location>
        <begin position="958"/>
        <end position="971"/>
    </location>
</feature>
<dbReference type="OMA" id="YRRMWRT"/>
<feature type="transmembrane region" description="Helical" evidence="8">
    <location>
        <begin position="1374"/>
        <end position="1393"/>
    </location>
</feature>
<organism evidence="11 12">
    <name type="scientific">Diacronema lutheri</name>
    <name type="common">Unicellular marine alga</name>
    <name type="synonym">Monochrysis lutheri</name>
    <dbReference type="NCBI Taxonomy" id="2081491"/>
    <lineage>
        <taxon>Eukaryota</taxon>
        <taxon>Haptista</taxon>
        <taxon>Haptophyta</taxon>
        <taxon>Pavlovophyceae</taxon>
        <taxon>Pavlovales</taxon>
        <taxon>Pavlovaceae</taxon>
        <taxon>Diacronema</taxon>
    </lineage>
</organism>
<comment type="cofactor">
    <cofactor evidence="1">
        <name>pyridoxal 5'-phosphate</name>
        <dbReference type="ChEBI" id="CHEBI:597326"/>
    </cofactor>
</comment>
<dbReference type="GO" id="GO:0017059">
    <property type="term" value="C:serine palmitoyltransferase complex"/>
    <property type="evidence" value="ECO:0007669"/>
    <property type="project" value="TreeGrafter"/>
</dbReference>
<feature type="compositionally biased region" description="Gly residues" evidence="7">
    <location>
        <begin position="1067"/>
        <end position="1081"/>
    </location>
</feature>
<dbReference type="CDD" id="cd06454">
    <property type="entry name" value="KBL_like"/>
    <property type="match status" value="1"/>
</dbReference>
<evidence type="ECO:0000256" key="8">
    <source>
        <dbReference type="SAM" id="Phobius"/>
    </source>
</evidence>
<keyword evidence="8" id="KW-0472">Membrane</keyword>
<name>A0A8J6CJ43_DIALT</name>
<dbReference type="InterPro" id="IPR015422">
    <property type="entry name" value="PyrdxlP-dep_Trfase_small"/>
</dbReference>
<dbReference type="PANTHER" id="PTHR13693:SF3">
    <property type="entry name" value="LD36009P"/>
    <property type="match status" value="1"/>
</dbReference>
<keyword evidence="12" id="KW-1185">Reference proteome</keyword>
<feature type="transmembrane region" description="Helical" evidence="8">
    <location>
        <begin position="1414"/>
        <end position="1438"/>
    </location>
</feature>